<dbReference type="eggNOG" id="ENOG5033GM5">
    <property type="taxonomic scope" value="Bacteria"/>
</dbReference>
<dbReference type="AlphaFoldDB" id="A0A1M6KVG7"/>
<evidence type="ECO:0000313" key="2">
    <source>
        <dbReference type="Proteomes" id="UP000184192"/>
    </source>
</evidence>
<reference evidence="2" key="1">
    <citation type="submission" date="2016-11" db="EMBL/GenBank/DDBJ databases">
        <authorList>
            <person name="Varghese N."/>
            <person name="Submissions S."/>
        </authorList>
    </citation>
    <scope>NUCLEOTIDE SEQUENCE [LARGE SCALE GENOMIC DNA]</scope>
    <source>
        <strain evidence="2">DSM 26884</strain>
    </source>
</reference>
<gene>
    <name evidence="1" type="ORF">SAMN05444350_14133</name>
</gene>
<dbReference type="Proteomes" id="UP000184192">
    <property type="component" value="Unassembled WGS sequence"/>
</dbReference>
<protein>
    <submittedName>
        <fullName evidence="1">Uncharacterized protein</fullName>
    </submittedName>
</protein>
<proteinExistence type="predicted"/>
<dbReference type="EMBL" id="FQZN01000041">
    <property type="protein sequence ID" value="SHJ62975.1"/>
    <property type="molecule type" value="Genomic_DNA"/>
</dbReference>
<organism evidence="1 2">
    <name type="scientific">Bacteroides stercorirosoris</name>
    <dbReference type="NCBI Taxonomy" id="871324"/>
    <lineage>
        <taxon>Bacteria</taxon>
        <taxon>Pseudomonadati</taxon>
        <taxon>Bacteroidota</taxon>
        <taxon>Bacteroidia</taxon>
        <taxon>Bacteroidales</taxon>
        <taxon>Bacteroidaceae</taxon>
        <taxon>Bacteroides</taxon>
    </lineage>
</organism>
<keyword evidence="2" id="KW-1185">Reference proteome</keyword>
<evidence type="ECO:0000313" key="1">
    <source>
        <dbReference type="EMBL" id="SHJ62975.1"/>
    </source>
</evidence>
<name>A0A1M6KVG7_9BACE</name>
<sequence length="124" mass="13948">MQSQFLMDCRDVKKEVKRIIGAVCLLVLFVAYQASITAFTHVHYVNGVIITHSHPFHGKHTHSKSELVVIGRLSTFHAPEVEIYEELHPMRVFLAVLEAERLTPLVKGELKQLVSLRAPPVLAA</sequence>
<accession>A0A1M6KVG7</accession>